<evidence type="ECO:0000313" key="2">
    <source>
        <dbReference type="EMBL" id="MRI86069.1"/>
    </source>
</evidence>
<evidence type="ECO:0000256" key="1">
    <source>
        <dbReference type="SAM" id="MobiDB-lite"/>
    </source>
</evidence>
<dbReference type="RefSeq" id="WP_153863848.1">
    <property type="nucleotide sequence ID" value="NZ_WJQS01000008.1"/>
</dbReference>
<dbReference type="Proteomes" id="UP000430975">
    <property type="component" value="Unassembled WGS sequence"/>
</dbReference>
<protein>
    <recommendedName>
        <fullName evidence="4">RepB-like DNA primase domain-containing protein</fullName>
    </recommendedName>
</protein>
<name>A0A6I2GLB5_9LACT</name>
<feature type="region of interest" description="Disordered" evidence="1">
    <location>
        <begin position="228"/>
        <end position="259"/>
    </location>
</feature>
<reference evidence="2 3" key="1">
    <citation type="submission" date="2019-11" db="EMBL/GenBank/DDBJ databases">
        <title>Characterisation of Fundicoccus ignavus gen. nov. sp. nov., a novel genus of the family Aerococcaceae isolated from bulk tank milk.</title>
        <authorList>
            <person name="Siebert A."/>
            <person name="Huptas C."/>
            <person name="Wenning M."/>
            <person name="Scherer S."/>
            <person name="Doll E.V."/>
        </authorList>
    </citation>
    <scope>NUCLEOTIDE SEQUENCE [LARGE SCALE GENOMIC DNA]</scope>
    <source>
        <strain evidence="2 3">WS4759</strain>
    </source>
</reference>
<organism evidence="2 3">
    <name type="scientific">Fundicoccus ignavus</name>
    <dbReference type="NCBI Taxonomy" id="2664442"/>
    <lineage>
        <taxon>Bacteria</taxon>
        <taxon>Bacillati</taxon>
        <taxon>Bacillota</taxon>
        <taxon>Bacilli</taxon>
        <taxon>Lactobacillales</taxon>
        <taxon>Aerococcaceae</taxon>
        <taxon>Fundicoccus</taxon>
    </lineage>
</organism>
<keyword evidence="3" id="KW-1185">Reference proteome</keyword>
<feature type="compositionally biased region" description="Basic and acidic residues" evidence="1">
    <location>
        <begin position="246"/>
        <end position="255"/>
    </location>
</feature>
<dbReference type="AlphaFoldDB" id="A0A6I2GLB5"/>
<sequence>MHLHKDLLKHIEELDSTIPEGATLYRHLMSLEDDTGAAKSYSYVAGEDANYLLDILDFTQHQYITPALYKTSVLRRKNNLAATSALYVDLDDALTDIDGGRIGLDLIQYALSKTKIPEPSLAIYTGGGWHLYWIFKELYYININDTKDLSNYEEVILNIIEALKLIGADNKAHDTTRLLRLAGTRNPKPEYGDNQFTYLIECNSNNRYTLADFSNIKILKTLPDAYKPSKKSTTKDKSTKQAKKSTTTERVKSERVPTTLTRPKPFPLMMVDEIITQAQSNLESKIDTAKYLKFKNRDLLTDLLINFVNLPRNTYKFEDGSTGQYIQVGSRNHYLWSLIRRGVSPYHLGIINDTLLLPKLNRAEFNNAISLGSFNVPRISKTVKDLNLTLLEQEQMIALREDYESILDNHKATVQARIKQTISESSQYYVKLSKNKASKALADELGLTTRRVNQIKKSNEVNEVKNRQQKVSEFRFITKDIERIKDTAIRELLANYQLVDETLDSIIKNQSLIHSLGIQLTQDQKQEIHTRIDSISAKVDFIQSQLDSYGSFILDDSEFFKDGSIKKTVLLNKLKALKEQAEPILA</sequence>
<accession>A0A6I2GLB5</accession>
<dbReference type="EMBL" id="WJQS01000008">
    <property type="protein sequence ID" value="MRI86069.1"/>
    <property type="molecule type" value="Genomic_DNA"/>
</dbReference>
<evidence type="ECO:0000313" key="3">
    <source>
        <dbReference type="Proteomes" id="UP000430975"/>
    </source>
</evidence>
<gene>
    <name evidence="2" type="ORF">GIY09_09355</name>
</gene>
<proteinExistence type="predicted"/>
<comment type="caution">
    <text evidence="2">The sequence shown here is derived from an EMBL/GenBank/DDBJ whole genome shotgun (WGS) entry which is preliminary data.</text>
</comment>
<evidence type="ECO:0008006" key="4">
    <source>
        <dbReference type="Google" id="ProtNLM"/>
    </source>
</evidence>